<evidence type="ECO:0000256" key="1">
    <source>
        <dbReference type="SAM" id="SignalP"/>
    </source>
</evidence>
<dbReference type="Gene3D" id="3.30.1660.40">
    <property type="entry name" value="FlgT, N-terminal domain"/>
    <property type="match status" value="1"/>
</dbReference>
<organism evidence="2 3">
    <name type="scientific">Campylobacter massiliensis</name>
    <dbReference type="NCBI Taxonomy" id="2762557"/>
    <lineage>
        <taxon>Bacteria</taxon>
        <taxon>Pseudomonadati</taxon>
        <taxon>Campylobacterota</taxon>
        <taxon>Epsilonproteobacteria</taxon>
        <taxon>Campylobacterales</taxon>
        <taxon>Campylobacteraceae</taxon>
        <taxon>Campylobacter</taxon>
    </lineage>
</organism>
<gene>
    <name evidence="2" type="ORF">H7R39_03060</name>
</gene>
<keyword evidence="1" id="KW-0732">Signal</keyword>
<dbReference type="InterPro" id="IPR007293">
    <property type="entry name" value="FlgP"/>
</dbReference>
<evidence type="ECO:0000313" key="2">
    <source>
        <dbReference type="EMBL" id="MBC2882254.1"/>
    </source>
</evidence>
<evidence type="ECO:0000313" key="3">
    <source>
        <dbReference type="Proteomes" id="UP000552683"/>
    </source>
</evidence>
<dbReference type="RefSeq" id="WP_185897911.1">
    <property type="nucleotide sequence ID" value="NZ_JACLZK010000001.1"/>
</dbReference>
<comment type="caution">
    <text evidence="2">The sequence shown here is derived from an EMBL/GenBank/DDBJ whole genome shotgun (WGS) entry which is preliminary data.</text>
</comment>
<reference evidence="2 3" key="1">
    <citation type="submission" date="2020-08" db="EMBL/GenBank/DDBJ databases">
        <title>Complete genome and description of Campylobacter massiliensis Marseille-Q3452 sp. nov.</title>
        <authorList>
            <person name="Antezack A."/>
        </authorList>
    </citation>
    <scope>NUCLEOTIDE SEQUENCE [LARGE SCALE GENOMIC DNA]</scope>
    <source>
        <strain evidence="2 3">Marseille-Q3452</strain>
    </source>
</reference>
<feature type="chain" id="PRO_5032847387" evidence="1">
    <location>
        <begin position="23"/>
        <end position="168"/>
    </location>
</feature>
<dbReference type="Proteomes" id="UP000552683">
    <property type="component" value="Unassembled WGS sequence"/>
</dbReference>
<proteinExistence type="predicted"/>
<name>A0A842JAY3_9BACT</name>
<protein>
    <submittedName>
        <fullName evidence="2">LPP20 family lipoprotein</fullName>
    </submittedName>
</protein>
<feature type="signal peptide" evidence="1">
    <location>
        <begin position="1"/>
        <end position="22"/>
    </location>
</feature>
<dbReference type="PIRSF" id="PIRSF028687">
    <property type="entry name" value="UCP028687"/>
    <property type="match status" value="1"/>
</dbReference>
<sequence length="168" mass="18591">MKKITFAVLGAVAFLTSGCSFNSPFSSDETTSAKQDIVIQKVDKEDIRSVMKQEKMIYDIEQVDAVFGAVGEGIAPTNTVSHAQSLALAKRAAIADAHRQLAEKLYGVKINSKDTVRDAMLRDSTITAQVAGLIKNASIIEHDFKDGLYRVRMEMKIDQSKWQEIFAY</sequence>
<dbReference type="PROSITE" id="PS51257">
    <property type="entry name" value="PROKAR_LIPOPROTEIN"/>
    <property type="match status" value="1"/>
</dbReference>
<keyword evidence="3" id="KW-1185">Reference proteome</keyword>
<keyword evidence="2" id="KW-0449">Lipoprotein</keyword>
<dbReference type="EMBL" id="JACLZK010000001">
    <property type="protein sequence ID" value="MBC2882254.1"/>
    <property type="molecule type" value="Genomic_DNA"/>
</dbReference>
<accession>A0A842JAY3</accession>
<dbReference type="InterPro" id="IPR038180">
    <property type="entry name" value="FlgT_N_sf"/>
</dbReference>
<dbReference type="AlphaFoldDB" id="A0A842JAY3"/>